<dbReference type="Proteomes" id="UP000635565">
    <property type="component" value="Unassembled WGS sequence"/>
</dbReference>
<comment type="similarity">
    <text evidence="3">Belongs to the FPP/GGPP synthase family.</text>
</comment>
<evidence type="ECO:0000256" key="2">
    <source>
        <dbReference type="ARBA" id="ARBA00022842"/>
    </source>
</evidence>
<evidence type="ECO:0000256" key="1">
    <source>
        <dbReference type="ARBA" id="ARBA00022723"/>
    </source>
</evidence>
<dbReference type="SUPFAM" id="SSF48576">
    <property type="entry name" value="Terpenoid synthases"/>
    <property type="match status" value="1"/>
</dbReference>
<evidence type="ECO:0000313" key="5">
    <source>
        <dbReference type="Proteomes" id="UP000635565"/>
    </source>
</evidence>
<keyword evidence="2" id="KW-0460">Magnesium</keyword>
<dbReference type="PANTHER" id="PTHR12001:SF86">
    <property type="entry name" value="GERANYLGERANYL DIPHOSPHATE SYNTHASE"/>
    <property type="match status" value="1"/>
</dbReference>
<keyword evidence="5" id="KW-1185">Reference proteome</keyword>
<dbReference type="SFLD" id="SFLDS00005">
    <property type="entry name" value="Isoprenoid_Synthase_Type_I"/>
    <property type="match status" value="1"/>
</dbReference>
<dbReference type="Pfam" id="PF00348">
    <property type="entry name" value="polyprenyl_synt"/>
    <property type="match status" value="1"/>
</dbReference>
<accession>A0ABQ3VES3</accession>
<dbReference type="PANTHER" id="PTHR12001">
    <property type="entry name" value="GERANYLGERANYL PYROPHOSPHATE SYNTHASE"/>
    <property type="match status" value="1"/>
</dbReference>
<dbReference type="Gene3D" id="1.10.600.10">
    <property type="entry name" value="Farnesyl Diphosphate Synthase"/>
    <property type="match status" value="1"/>
</dbReference>
<dbReference type="PROSITE" id="PS00723">
    <property type="entry name" value="POLYPRENYL_SYNTHASE_1"/>
    <property type="match status" value="1"/>
</dbReference>
<evidence type="ECO:0000256" key="3">
    <source>
        <dbReference type="RuleBase" id="RU004466"/>
    </source>
</evidence>
<dbReference type="CDD" id="cd00685">
    <property type="entry name" value="Trans_IPPS_HT"/>
    <property type="match status" value="1"/>
</dbReference>
<reference evidence="4 5" key="1">
    <citation type="journal article" date="2021" name="Int. J. Syst. Evol. Microbiol.">
        <title>Reticulibacter mediterranei gen. nov., sp. nov., within the new family Reticulibacteraceae fam. nov., and Ktedonospora formicarum gen. nov., sp. nov., Ktedonobacter robiniae sp. nov., Dictyobacter formicarum sp. nov. and Dictyobacter arantiisoli sp. nov., belonging to the class Ktedonobacteria.</title>
        <authorList>
            <person name="Yabe S."/>
            <person name="Zheng Y."/>
            <person name="Wang C.M."/>
            <person name="Sakai Y."/>
            <person name="Abe K."/>
            <person name="Yokota A."/>
            <person name="Donadio S."/>
            <person name="Cavaletti L."/>
            <person name="Monciardini P."/>
        </authorList>
    </citation>
    <scope>NUCLEOTIDE SEQUENCE [LARGE SCALE GENOMIC DNA]</scope>
    <source>
        <strain evidence="4 5">SOSP1-9</strain>
    </source>
</reference>
<dbReference type="InterPro" id="IPR033749">
    <property type="entry name" value="Polyprenyl_synt_CS"/>
</dbReference>
<keyword evidence="3" id="KW-0808">Transferase</keyword>
<dbReference type="PROSITE" id="PS00444">
    <property type="entry name" value="POLYPRENYL_SYNTHASE_2"/>
    <property type="match status" value="1"/>
</dbReference>
<dbReference type="InterPro" id="IPR008949">
    <property type="entry name" value="Isoprenoid_synthase_dom_sf"/>
</dbReference>
<protein>
    <submittedName>
        <fullName evidence="4">Polyprenyl synthetase</fullName>
    </submittedName>
</protein>
<dbReference type="SFLD" id="SFLDG01017">
    <property type="entry name" value="Polyprenyl_Transferase_Like"/>
    <property type="match status" value="1"/>
</dbReference>
<dbReference type="EMBL" id="BNJJ01000005">
    <property type="protein sequence ID" value="GHO84285.1"/>
    <property type="molecule type" value="Genomic_DNA"/>
</dbReference>
<evidence type="ECO:0000313" key="4">
    <source>
        <dbReference type="EMBL" id="GHO84285.1"/>
    </source>
</evidence>
<dbReference type="InterPro" id="IPR000092">
    <property type="entry name" value="Polyprenyl_synt"/>
</dbReference>
<comment type="caution">
    <text evidence="4">The sequence shown here is derived from an EMBL/GenBank/DDBJ whole genome shotgun (WGS) entry which is preliminary data.</text>
</comment>
<gene>
    <name evidence="4" type="ORF">KSZ_22910</name>
</gene>
<keyword evidence="1" id="KW-0479">Metal-binding</keyword>
<name>A0ABQ3VES3_9CHLR</name>
<sequence length="363" mass="40236">MLLRHQHSIDTALRTTLDKVASGSRVAALDTYYGQMRYHLGWVDTRLHPTRSNPGKLLRPTLLLLAYEAAGAWGLTDGADVTDNSYLRRALAAAVSVELTHNFTLIHDDIEDGDTERRHRPTMWTIWGVPQAINTGDGMFGLARFTLWGVLENGVEGDIAARLGAVLDRTILEVAEGQYLDISFERRQDISASMYIDMISRKTAALMRCSAEMGAMLGTRDAGTIQRLASFGQAIGVAFQVRDDLLGVWASAAELGKTRAGDVYRRKKSLPILHALEQANPQDLQTLQDIYQQESPVSDEQVEQVLAIFERTQTRAYCQAFLQQQCDAAYEALNAVPHINSVVTTRALGDMRAMVQFIEAATH</sequence>
<proteinExistence type="inferred from homology"/>
<organism evidence="4 5">
    <name type="scientific">Dictyobacter formicarum</name>
    <dbReference type="NCBI Taxonomy" id="2778368"/>
    <lineage>
        <taxon>Bacteria</taxon>
        <taxon>Bacillati</taxon>
        <taxon>Chloroflexota</taxon>
        <taxon>Ktedonobacteria</taxon>
        <taxon>Ktedonobacterales</taxon>
        <taxon>Dictyobacteraceae</taxon>
        <taxon>Dictyobacter</taxon>
    </lineage>
</organism>